<accession>A0A0E9TWS8</accession>
<organism evidence="1">
    <name type="scientific">Anguilla anguilla</name>
    <name type="common">European freshwater eel</name>
    <name type="synonym">Muraena anguilla</name>
    <dbReference type="NCBI Taxonomy" id="7936"/>
    <lineage>
        <taxon>Eukaryota</taxon>
        <taxon>Metazoa</taxon>
        <taxon>Chordata</taxon>
        <taxon>Craniata</taxon>
        <taxon>Vertebrata</taxon>
        <taxon>Euteleostomi</taxon>
        <taxon>Actinopterygii</taxon>
        <taxon>Neopterygii</taxon>
        <taxon>Teleostei</taxon>
        <taxon>Anguilliformes</taxon>
        <taxon>Anguillidae</taxon>
        <taxon>Anguilla</taxon>
    </lineage>
</organism>
<dbReference type="AlphaFoldDB" id="A0A0E9TWS8"/>
<proteinExistence type="predicted"/>
<protein>
    <submittedName>
        <fullName evidence="1">Uncharacterized protein</fullName>
    </submittedName>
</protein>
<name>A0A0E9TWS8_ANGAN</name>
<reference evidence="1" key="2">
    <citation type="journal article" date="2015" name="Fish Shellfish Immunol.">
        <title>Early steps in the European eel (Anguilla anguilla)-Vibrio vulnificus interaction in the gills: Role of the RtxA13 toxin.</title>
        <authorList>
            <person name="Callol A."/>
            <person name="Pajuelo D."/>
            <person name="Ebbesson L."/>
            <person name="Teles M."/>
            <person name="MacKenzie S."/>
            <person name="Amaro C."/>
        </authorList>
    </citation>
    <scope>NUCLEOTIDE SEQUENCE</scope>
</reference>
<evidence type="ECO:0000313" key="1">
    <source>
        <dbReference type="EMBL" id="JAH57912.1"/>
    </source>
</evidence>
<reference evidence="1" key="1">
    <citation type="submission" date="2014-11" db="EMBL/GenBank/DDBJ databases">
        <authorList>
            <person name="Amaro Gonzalez C."/>
        </authorList>
    </citation>
    <scope>NUCLEOTIDE SEQUENCE</scope>
</reference>
<dbReference type="EMBL" id="GBXM01050665">
    <property type="protein sequence ID" value="JAH57912.1"/>
    <property type="molecule type" value="Transcribed_RNA"/>
</dbReference>
<sequence length="39" mass="4688">MHALTNIAYYNKYFYKHTPFTIIPDKKKKTVPRSSQKND</sequence>